<protein>
    <recommendedName>
        <fullName evidence="3 9">4-diphosphocytidyl-2-C-methyl-D-erythritol kinase</fullName>
        <shortName evidence="9">CMK</shortName>
        <ecNumber evidence="2 9">2.7.1.148</ecNumber>
    </recommendedName>
    <alternativeName>
        <fullName evidence="8 9">4-(cytidine-5'-diphospho)-2-C-methyl-D-erythritol kinase</fullName>
    </alternativeName>
</protein>
<dbReference type="InterPro" id="IPR004424">
    <property type="entry name" value="IspE"/>
</dbReference>
<evidence type="ECO:0000256" key="8">
    <source>
        <dbReference type="ARBA" id="ARBA00032554"/>
    </source>
</evidence>
<keyword evidence="13" id="KW-1185">Reference proteome</keyword>
<proteinExistence type="inferred from homology"/>
<dbReference type="GO" id="GO:0050515">
    <property type="term" value="F:4-(cytidine 5'-diphospho)-2-C-methyl-D-erythritol kinase activity"/>
    <property type="evidence" value="ECO:0007669"/>
    <property type="project" value="UniProtKB-UniRule"/>
</dbReference>
<dbReference type="PANTHER" id="PTHR43527:SF2">
    <property type="entry name" value="4-DIPHOSPHOCYTIDYL-2-C-METHYL-D-ERYTHRITOL KINASE, CHLOROPLASTIC"/>
    <property type="match status" value="1"/>
</dbReference>
<evidence type="ECO:0000256" key="5">
    <source>
        <dbReference type="ARBA" id="ARBA00022741"/>
    </source>
</evidence>
<keyword evidence="9" id="KW-0414">Isoprene biosynthesis</keyword>
<dbReference type="SUPFAM" id="SSF55060">
    <property type="entry name" value="GHMP Kinase, C-terminal domain"/>
    <property type="match status" value="1"/>
</dbReference>
<dbReference type="InterPro" id="IPR006204">
    <property type="entry name" value="GHMP_kinase_N_dom"/>
</dbReference>
<keyword evidence="5 9" id="KW-0547">Nucleotide-binding</keyword>
<dbReference type="InterPro" id="IPR036554">
    <property type="entry name" value="GHMP_kinase_C_sf"/>
</dbReference>
<dbReference type="PIRSF" id="PIRSF010376">
    <property type="entry name" value="IspE"/>
    <property type="match status" value="1"/>
</dbReference>
<dbReference type="UniPathway" id="UPA00056">
    <property type="reaction ID" value="UER00094"/>
</dbReference>
<evidence type="ECO:0000256" key="3">
    <source>
        <dbReference type="ARBA" id="ARBA00017473"/>
    </source>
</evidence>
<feature type="domain" description="GHMP kinase C-terminal" evidence="11">
    <location>
        <begin position="205"/>
        <end position="260"/>
    </location>
</feature>
<dbReference type="EMBL" id="CP002606">
    <property type="protein sequence ID" value="AEA34080.1"/>
    <property type="molecule type" value="Genomic_DNA"/>
</dbReference>
<evidence type="ECO:0000259" key="10">
    <source>
        <dbReference type="Pfam" id="PF00288"/>
    </source>
</evidence>
<dbReference type="KEGG" id="hmr:Hipma_1114"/>
<dbReference type="STRING" id="760142.Hipma_1114"/>
<dbReference type="NCBIfam" id="TIGR00154">
    <property type="entry name" value="ispE"/>
    <property type="match status" value="1"/>
</dbReference>
<evidence type="ECO:0000256" key="1">
    <source>
        <dbReference type="ARBA" id="ARBA00009684"/>
    </source>
</evidence>
<feature type="active site" evidence="9">
    <location>
        <position position="8"/>
    </location>
</feature>
<feature type="active site" evidence="9">
    <location>
        <position position="132"/>
    </location>
</feature>
<dbReference type="InParanoid" id="F2LWH1"/>
<dbReference type="HOGENOM" id="CLU_053057_2_0_7"/>
<dbReference type="Gene3D" id="3.30.230.10">
    <property type="match status" value="1"/>
</dbReference>
<evidence type="ECO:0000256" key="9">
    <source>
        <dbReference type="HAMAP-Rule" id="MF_00061"/>
    </source>
</evidence>
<comment type="catalytic activity">
    <reaction evidence="9">
        <text>4-CDP-2-C-methyl-D-erythritol + ATP = 4-CDP-2-C-methyl-D-erythritol 2-phosphate + ADP + H(+)</text>
        <dbReference type="Rhea" id="RHEA:18437"/>
        <dbReference type="ChEBI" id="CHEBI:15378"/>
        <dbReference type="ChEBI" id="CHEBI:30616"/>
        <dbReference type="ChEBI" id="CHEBI:57823"/>
        <dbReference type="ChEBI" id="CHEBI:57919"/>
        <dbReference type="ChEBI" id="CHEBI:456216"/>
        <dbReference type="EC" id="2.7.1.148"/>
    </reaction>
</comment>
<dbReference type="FunCoup" id="F2LWH1">
    <property type="interactions" value="257"/>
</dbReference>
<feature type="binding site" evidence="9">
    <location>
        <begin position="90"/>
        <end position="100"/>
    </location>
    <ligand>
        <name>ATP</name>
        <dbReference type="ChEBI" id="CHEBI:30616"/>
    </ligand>
</feature>
<dbReference type="GO" id="GO:0005524">
    <property type="term" value="F:ATP binding"/>
    <property type="evidence" value="ECO:0007669"/>
    <property type="project" value="UniProtKB-UniRule"/>
</dbReference>
<dbReference type="Pfam" id="PF00288">
    <property type="entry name" value="GHMP_kinases_N"/>
    <property type="match status" value="1"/>
</dbReference>
<name>F2LWH1_HIPMA</name>
<feature type="domain" description="GHMP kinase N-terminal" evidence="10">
    <location>
        <begin position="62"/>
        <end position="137"/>
    </location>
</feature>
<keyword evidence="4 9" id="KW-0808">Transferase</keyword>
<dbReference type="PANTHER" id="PTHR43527">
    <property type="entry name" value="4-DIPHOSPHOCYTIDYL-2-C-METHYL-D-ERYTHRITOL KINASE, CHLOROPLASTIC"/>
    <property type="match status" value="1"/>
</dbReference>
<keyword evidence="6 9" id="KW-0418">Kinase</keyword>
<accession>F2LWH1</accession>
<organism evidence="12 13">
    <name type="scientific">Hippea maritima (strain ATCC 700847 / DSM 10411 / MH2)</name>
    <dbReference type="NCBI Taxonomy" id="760142"/>
    <lineage>
        <taxon>Bacteria</taxon>
        <taxon>Pseudomonadati</taxon>
        <taxon>Campylobacterota</taxon>
        <taxon>Desulfurellia</taxon>
        <taxon>Desulfurellales</taxon>
        <taxon>Hippeaceae</taxon>
        <taxon>Hippea</taxon>
    </lineage>
</organism>
<dbReference type="Proteomes" id="UP000008139">
    <property type="component" value="Chromosome"/>
</dbReference>
<evidence type="ECO:0000256" key="4">
    <source>
        <dbReference type="ARBA" id="ARBA00022679"/>
    </source>
</evidence>
<evidence type="ECO:0000256" key="6">
    <source>
        <dbReference type="ARBA" id="ARBA00022777"/>
    </source>
</evidence>
<dbReference type="InterPro" id="IPR013750">
    <property type="entry name" value="GHMP_kinase_C_dom"/>
</dbReference>
<evidence type="ECO:0000259" key="11">
    <source>
        <dbReference type="Pfam" id="PF08544"/>
    </source>
</evidence>
<dbReference type="HAMAP" id="MF_00061">
    <property type="entry name" value="IspE"/>
    <property type="match status" value="1"/>
</dbReference>
<comment type="function">
    <text evidence="9">Catalyzes the phosphorylation of the position 2 hydroxy group of 4-diphosphocytidyl-2C-methyl-D-erythritol.</text>
</comment>
<dbReference type="GO" id="GO:0019288">
    <property type="term" value="P:isopentenyl diphosphate biosynthetic process, methylerythritol 4-phosphate pathway"/>
    <property type="evidence" value="ECO:0007669"/>
    <property type="project" value="UniProtKB-UniRule"/>
</dbReference>
<dbReference type="RefSeq" id="WP_013682118.1">
    <property type="nucleotide sequence ID" value="NC_015318.1"/>
</dbReference>
<dbReference type="SUPFAM" id="SSF54211">
    <property type="entry name" value="Ribosomal protein S5 domain 2-like"/>
    <property type="match status" value="1"/>
</dbReference>
<evidence type="ECO:0000313" key="13">
    <source>
        <dbReference type="Proteomes" id="UP000008139"/>
    </source>
</evidence>
<dbReference type="eggNOG" id="COG1947">
    <property type="taxonomic scope" value="Bacteria"/>
</dbReference>
<dbReference type="EC" id="2.7.1.148" evidence="2 9"/>
<comment type="pathway">
    <text evidence="9">Isoprenoid biosynthesis; isopentenyl diphosphate biosynthesis via DXP pathway; isopentenyl diphosphate from 1-deoxy-D-xylulose 5-phosphate: step 3/6.</text>
</comment>
<evidence type="ECO:0000313" key="12">
    <source>
        <dbReference type="EMBL" id="AEA34080.1"/>
    </source>
</evidence>
<dbReference type="AlphaFoldDB" id="F2LWH1"/>
<dbReference type="GO" id="GO:0016114">
    <property type="term" value="P:terpenoid biosynthetic process"/>
    <property type="evidence" value="ECO:0007669"/>
    <property type="project" value="UniProtKB-UniRule"/>
</dbReference>
<evidence type="ECO:0000256" key="7">
    <source>
        <dbReference type="ARBA" id="ARBA00022840"/>
    </source>
</evidence>
<dbReference type="Gene3D" id="3.30.70.890">
    <property type="entry name" value="GHMP kinase, C-terminal domain"/>
    <property type="match status" value="1"/>
</dbReference>
<sequence length="284" mass="31359">MILKSFAKINSLLYVLGKRPDGYHELFTLMHKIDLFDLIEIERNDGGLKFSINIDELNNQDNLAVKAARLFFEKTGIKPQVSIEIEKHIPVGGGLGGGSSNAAYTLKGLNELFDFPLSRGELFEVAAKIGSDVSFFVEHGDAIAEGRGEIITKVKCNTEGFKVLLAIPNFSVSTAFVYKRLRLTKLKGLNKMALTVKDGLCSMHELKNHLHNDLESVVLKEFDLLKWIKETLIKEAGNGLVSGSGSCVFSILGSEVQAEEGLKEQLETRGVLCKTVNFAEEILR</sequence>
<comment type="similarity">
    <text evidence="1 9">Belongs to the GHMP kinase family. IspE subfamily.</text>
</comment>
<reference evidence="12 13" key="1">
    <citation type="journal article" date="2011" name="Stand. Genomic Sci.">
        <title>Complete genome sequence of the thermophilic sulfur-reducer Hippea maritima type strain (MH(2)).</title>
        <authorList>
            <person name="Huntemann M."/>
            <person name="Lu M."/>
            <person name="Nolan M."/>
            <person name="Lapidus A."/>
            <person name="Lucas S."/>
            <person name="Hammon N."/>
            <person name="Deshpande S."/>
            <person name="Cheng J.F."/>
            <person name="Tapia R."/>
            <person name="Han C."/>
            <person name="Goodwin L."/>
            <person name="Pitluck S."/>
            <person name="Liolios K."/>
            <person name="Pagani I."/>
            <person name="Ivanova N."/>
            <person name="Ovchinikova G."/>
            <person name="Pati A."/>
            <person name="Chen A."/>
            <person name="Palaniappan K."/>
            <person name="Land M."/>
            <person name="Hauser L."/>
            <person name="Jeffries C.D."/>
            <person name="Detter J.C."/>
            <person name="Brambilla E.M."/>
            <person name="Rohde M."/>
            <person name="Spring S."/>
            <person name="Goker M."/>
            <person name="Woyke T."/>
            <person name="Bristow J."/>
            <person name="Eisen J.A."/>
            <person name="Markowitz V."/>
            <person name="Hugenholtz P."/>
            <person name="Kyrpides N.C."/>
            <person name="Klenk H.P."/>
            <person name="Mavromatis K."/>
        </authorList>
    </citation>
    <scope>NUCLEOTIDE SEQUENCE [LARGE SCALE GENOMIC DNA]</scope>
    <source>
        <strain evidence="13">ATCC 700847 / DSM 10411 / MH2</strain>
    </source>
</reference>
<dbReference type="InterPro" id="IPR020568">
    <property type="entry name" value="Ribosomal_Su5_D2-typ_SF"/>
</dbReference>
<dbReference type="InterPro" id="IPR014721">
    <property type="entry name" value="Ribsml_uS5_D2-typ_fold_subgr"/>
</dbReference>
<keyword evidence="7 9" id="KW-0067">ATP-binding</keyword>
<evidence type="ECO:0000256" key="2">
    <source>
        <dbReference type="ARBA" id="ARBA00012052"/>
    </source>
</evidence>
<dbReference type="Pfam" id="PF08544">
    <property type="entry name" value="GHMP_kinases_C"/>
    <property type="match status" value="1"/>
</dbReference>
<gene>
    <name evidence="9" type="primary">ispE</name>
    <name evidence="12" type="ordered locus">Hipma_1114</name>
</gene>
<reference evidence="13" key="2">
    <citation type="submission" date="2011-03" db="EMBL/GenBank/DDBJ databases">
        <title>The complete genome of Hippea maritima DSM 10411.</title>
        <authorList>
            <consortium name="US DOE Joint Genome Institute (JGI-PGF)"/>
            <person name="Lucas S."/>
            <person name="Copeland A."/>
            <person name="Lapidus A."/>
            <person name="Bruce D."/>
            <person name="Goodwin L."/>
            <person name="Pitluck S."/>
            <person name="Peters L."/>
            <person name="Kyrpides N."/>
            <person name="Mavromatis K."/>
            <person name="Pagani I."/>
            <person name="Ivanova N."/>
            <person name="Mikhailova N."/>
            <person name="Lu M."/>
            <person name="Detter J.C."/>
            <person name="Tapia R."/>
            <person name="Han C."/>
            <person name="Land M."/>
            <person name="Hauser L."/>
            <person name="Markowitz V."/>
            <person name="Cheng J.-F."/>
            <person name="Hugenholtz P."/>
            <person name="Woyke T."/>
            <person name="Wu D."/>
            <person name="Spring S."/>
            <person name="Schroeder M."/>
            <person name="Brambilla E."/>
            <person name="Klenk H.-P."/>
            <person name="Eisen J.A."/>
        </authorList>
    </citation>
    <scope>NUCLEOTIDE SEQUENCE [LARGE SCALE GENOMIC DNA]</scope>
    <source>
        <strain evidence="13">ATCC 700847 / DSM 10411 / MH2</strain>
    </source>
</reference>